<protein>
    <submittedName>
        <fullName evidence="1">Uncharacterized protein</fullName>
    </submittedName>
</protein>
<evidence type="ECO:0000313" key="2">
    <source>
        <dbReference type="Proteomes" id="UP001057580"/>
    </source>
</evidence>
<dbReference type="RefSeq" id="WP_260593797.1">
    <property type="nucleotide sequence ID" value="NZ_CP104003.1"/>
</dbReference>
<sequence length="181" mass="19710">MHVVSQLPVNEIIRIFSNAGPSVVGSFVAGASLTVAVLSYTYTVRANVRGVVADIEPIEVGGYRITPDLLEVRVRPPAQTSLVFRCTPVDPEGAGVVQFTDLQDSFGLSMDEFDSVDSIAYRGFEQFEDSGSDGEMMSHVSIRGYGFRMTIRSTDEKDVYFAVLGALRQISKQIESGKSES</sequence>
<dbReference type="GeneID" id="74940889"/>
<reference evidence="1" key="1">
    <citation type="submission" date="2022-09" db="EMBL/GenBank/DDBJ databases">
        <title>Diverse halophilic archaea isolated from saline environments.</title>
        <authorList>
            <person name="Cui H.-L."/>
        </authorList>
    </citation>
    <scope>NUCLEOTIDE SEQUENCE</scope>
    <source>
        <strain evidence="1">ZS-35-S2</strain>
    </source>
</reference>
<name>A0A9E7R379_9EURY</name>
<dbReference type="Proteomes" id="UP001057580">
    <property type="component" value="Chromosome"/>
</dbReference>
<evidence type="ECO:0000313" key="1">
    <source>
        <dbReference type="EMBL" id="UWM54807.1"/>
    </source>
</evidence>
<dbReference type="AlphaFoldDB" id="A0A9E7R379"/>
<proteinExistence type="predicted"/>
<accession>A0A9E7R379</accession>
<organism evidence="1 2">
    <name type="scientific">Salinirubellus salinus</name>
    <dbReference type="NCBI Taxonomy" id="1364945"/>
    <lineage>
        <taxon>Archaea</taxon>
        <taxon>Methanobacteriati</taxon>
        <taxon>Methanobacteriota</taxon>
        <taxon>Stenosarchaea group</taxon>
        <taxon>Halobacteria</taxon>
        <taxon>Halobacteriales</taxon>
        <taxon>Natronomonadaceae</taxon>
        <taxon>Salinirubellus</taxon>
    </lineage>
</organism>
<dbReference type="KEGG" id="ssai:N0B31_00665"/>
<keyword evidence="2" id="KW-1185">Reference proteome</keyword>
<gene>
    <name evidence="1" type="ORF">N0B31_00665</name>
</gene>
<dbReference type="EMBL" id="CP104003">
    <property type="protein sequence ID" value="UWM54807.1"/>
    <property type="molecule type" value="Genomic_DNA"/>
</dbReference>